<dbReference type="GO" id="GO:0080132">
    <property type="term" value="F:fatty acid 2-hydroxylase activity"/>
    <property type="evidence" value="ECO:0007669"/>
    <property type="project" value="InterPro"/>
</dbReference>
<dbReference type="AlphaFoldDB" id="A0A5S6QAX7"/>
<keyword evidence="8 14" id="KW-0862">Zinc</keyword>
<comment type="similarity">
    <text evidence="2">Belongs to the sterol desaturase family. SCS7 subfamily.</text>
</comment>
<feature type="binding site" evidence="14">
    <location>
        <position position="209"/>
    </location>
    <ligand>
        <name>Zn(2+)</name>
        <dbReference type="ChEBI" id="CHEBI:29105"/>
        <label>1</label>
    </ligand>
</feature>
<dbReference type="InterPro" id="IPR001199">
    <property type="entry name" value="Cyt_B5-like_heme/steroid-bd"/>
</dbReference>
<dbReference type="GO" id="GO:0005506">
    <property type="term" value="F:iron ion binding"/>
    <property type="evidence" value="ECO:0007669"/>
    <property type="project" value="InterPro"/>
</dbReference>
<feature type="binding site" description="axial binding residue" evidence="15">
    <location>
        <position position="58"/>
    </location>
    <ligand>
        <name>heme</name>
        <dbReference type="ChEBI" id="CHEBI:30413"/>
    </ligand>
    <ligandPart>
        <name>Fe</name>
        <dbReference type="ChEBI" id="CHEBI:18248"/>
    </ligandPart>
</feature>
<dbReference type="GO" id="GO:0005789">
    <property type="term" value="C:endoplasmic reticulum membrane"/>
    <property type="evidence" value="ECO:0007669"/>
    <property type="project" value="UniProtKB-SubCell"/>
</dbReference>
<keyword evidence="11" id="KW-0443">Lipid metabolism</keyword>
<organism evidence="18 19">
    <name type="scientific">Trichuris muris</name>
    <name type="common">Mouse whipworm</name>
    <dbReference type="NCBI Taxonomy" id="70415"/>
    <lineage>
        <taxon>Eukaryota</taxon>
        <taxon>Metazoa</taxon>
        <taxon>Ecdysozoa</taxon>
        <taxon>Nematoda</taxon>
        <taxon>Enoplea</taxon>
        <taxon>Dorylaimia</taxon>
        <taxon>Trichinellida</taxon>
        <taxon>Trichuridae</taxon>
        <taxon>Trichuris</taxon>
    </lineage>
</organism>
<feature type="binding site" evidence="14">
    <location>
        <position position="285"/>
    </location>
    <ligand>
        <name>Zn(2+)</name>
        <dbReference type="ChEBI" id="CHEBI:29105"/>
        <label>1</label>
    </ligand>
</feature>
<proteinExistence type="inferred from homology"/>
<dbReference type="PROSITE" id="PS50255">
    <property type="entry name" value="CYTOCHROME_B5_2"/>
    <property type="match status" value="1"/>
</dbReference>
<feature type="binding site" evidence="14">
    <location>
        <position position="289"/>
    </location>
    <ligand>
        <name>Zn(2+)</name>
        <dbReference type="ChEBI" id="CHEBI:29105"/>
        <label>1</label>
    </ligand>
</feature>
<evidence type="ECO:0000256" key="13">
    <source>
        <dbReference type="ARBA" id="ARBA00023160"/>
    </source>
</evidence>
<evidence type="ECO:0000256" key="14">
    <source>
        <dbReference type="PIRSR" id="PIRSR005149-1"/>
    </source>
</evidence>
<evidence type="ECO:0000256" key="11">
    <source>
        <dbReference type="ARBA" id="ARBA00023098"/>
    </source>
</evidence>
<feature type="binding site" evidence="14">
    <location>
        <position position="210"/>
    </location>
    <ligand>
        <name>Zn(2+)</name>
        <dbReference type="ChEBI" id="CHEBI:29105"/>
        <label>1</label>
    </ligand>
</feature>
<evidence type="ECO:0000313" key="19">
    <source>
        <dbReference type="WBParaSite" id="TMUE_1000004250.1"/>
    </source>
</evidence>
<keyword evidence="3" id="KW-0444">Lipid biosynthesis</keyword>
<dbReference type="Pfam" id="PF00173">
    <property type="entry name" value="Cyt-b5"/>
    <property type="match status" value="1"/>
</dbReference>
<name>A0A5S6QAX7_TRIMR</name>
<dbReference type="InterPro" id="IPR036400">
    <property type="entry name" value="Cyt_B5-like_heme/steroid_sf"/>
</dbReference>
<dbReference type="InterPro" id="IPR014430">
    <property type="entry name" value="Scs7"/>
</dbReference>
<sequence>MMDGQERITVTFHDQLYDVTSFAQLHPGGANLLQHSDGKEICSLLSGSEALDGKSHRHSASAYRILRDYAVLRTIPTATNSLIDTSRPVVEQIAALKDRYWSWIHEPTCESLRLFHSAGWESLSRTKWYAVPLVWMPIIVLLNVGGWNDFRSEGNGYFTSLQWFVTTFLCGIFCWTLMEYVIHRYGFHWQPSSNSPRLMAFHFILHGLHHKTPMDKDRLVFPPAIASLIVVLLFWLYKACMPWSRCLIFSSGNLFGYICYDMMHYYLHHGEPAPGTYLHRLKKYHYNHHFNNQHQAYGISSAIWDNVFGTVGSYQ</sequence>
<dbReference type="SUPFAM" id="SSF55856">
    <property type="entry name" value="Cytochrome b5-like heme/steroid binding domain"/>
    <property type="match status" value="1"/>
</dbReference>
<evidence type="ECO:0000256" key="16">
    <source>
        <dbReference type="SAM" id="Phobius"/>
    </source>
</evidence>
<evidence type="ECO:0000256" key="5">
    <source>
        <dbReference type="ARBA" id="ARBA00022723"/>
    </source>
</evidence>
<keyword evidence="9 16" id="KW-1133">Transmembrane helix</keyword>
<dbReference type="PANTHER" id="PTHR12863:SF1">
    <property type="entry name" value="FATTY ACID 2-HYDROXYLASE"/>
    <property type="match status" value="1"/>
</dbReference>
<keyword evidence="15" id="KW-0408">Iron</keyword>
<feature type="domain" description="Cytochrome b5 heme-binding" evidence="17">
    <location>
        <begin position="1"/>
        <end position="71"/>
    </location>
</feature>
<dbReference type="Gene3D" id="3.10.120.10">
    <property type="entry name" value="Cytochrome b5-like heme/steroid binding domain"/>
    <property type="match status" value="1"/>
</dbReference>
<keyword evidence="12 16" id="KW-0472">Membrane</keyword>
<keyword evidence="6" id="KW-0256">Endoplasmic reticulum</keyword>
<feature type="binding site" description="axial binding residue" evidence="15">
    <location>
        <position position="26"/>
    </location>
    <ligand>
        <name>heme</name>
        <dbReference type="ChEBI" id="CHEBI:30413"/>
    </ligand>
    <ligandPart>
        <name>Fe</name>
        <dbReference type="ChEBI" id="CHEBI:18248"/>
    </ligandPart>
</feature>
<evidence type="ECO:0000256" key="2">
    <source>
        <dbReference type="ARBA" id="ARBA00005747"/>
    </source>
</evidence>
<evidence type="ECO:0000259" key="17">
    <source>
        <dbReference type="PROSITE" id="PS50255"/>
    </source>
</evidence>
<comment type="cofactor">
    <cofactor evidence="14">
        <name>Zn(2+)</name>
        <dbReference type="ChEBI" id="CHEBI:29105"/>
    </cofactor>
    <text evidence="14">Binds 2 Zn(2+) ions per subunit that likely form a catalytic dimetal center.</text>
</comment>
<keyword evidence="10" id="KW-0560">Oxidoreductase</keyword>
<dbReference type="WBParaSite" id="TMUE_1000004250.1">
    <property type="protein sequence ID" value="TMUE_1000004250.1"/>
    <property type="gene ID" value="WBGene00285735"/>
</dbReference>
<keyword evidence="4 16" id="KW-0812">Transmembrane</keyword>
<keyword evidence="7" id="KW-0276">Fatty acid metabolism</keyword>
<feature type="transmembrane region" description="Helical" evidence="16">
    <location>
        <begin position="219"/>
        <end position="237"/>
    </location>
</feature>
<feature type="binding site" evidence="14">
    <location>
        <position position="268"/>
    </location>
    <ligand>
        <name>Zn(2+)</name>
        <dbReference type="ChEBI" id="CHEBI:29105"/>
        <label>1</label>
    </ligand>
</feature>
<evidence type="ECO:0000256" key="7">
    <source>
        <dbReference type="ARBA" id="ARBA00022832"/>
    </source>
</evidence>
<feature type="binding site" evidence="14">
    <location>
        <position position="288"/>
    </location>
    <ligand>
        <name>Zn(2+)</name>
        <dbReference type="ChEBI" id="CHEBI:29105"/>
        <label>1</label>
    </ligand>
</feature>
<feature type="binding site" evidence="14">
    <location>
        <position position="264"/>
    </location>
    <ligand>
        <name>Zn(2+)</name>
        <dbReference type="ChEBI" id="CHEBI:29105"/>
        <label>1</label>
    </ligand>
</feature>
<reference evidence="19" key="1">
    <citation type="submission" date="2019-12" db="UniProtKB">
        <authorList>
            <consortium name="WormBaseParasite"/>
        </authorList>
    </citation>
    <scope>IDENTIFICATION</scope>
</reference>
<comment type="subcellular location">
    <subcellularLocation>
        <location evidence="1">Endoplasmic reticulum membrane</location>
        <topology evidence="1">Multi-pass membrane protein</topology>
    </subcellularLocation>
</comment>
<comment type="cofactor">
    <cofactor evidence="15">
        <name>Fe cation</name>
        <dbReference type="ChEBI" id="CHEBI:24875"/>
    </cofactor>
</comment>
<protein>
    <submittedName>
        <fullName evidence="19">Cytochrome b5 heme-binding domain-containing protein</fullName>
    </submittedName>
</protein>
<dbReference type="STRING" id="70415.A0A5S6QAX7"/>
<keyword evidence="5 14" id="KW-0479">Metal-binding</keyword>
<evidence type="ECO:0000256" key="15">
    <source>
        <dbReference type="PIRSR" id="PIRSR005149-50"/>
    </source>
</evidence>
<evidence type="ECO:0000256" key="1">
    <source>
        <dbReference type="ARBA" id="ARBA00004477"/>
    </source>
</evidence>
<dbReference type="Pfam" id="PF04116">
    <property type="entry name" value="FA_hydroxylase"/>
    <property type="match status" value="1"/>
</dbReference>
<evidence type="ECO:0000256" key="3">
    <source>
        <dbReference type="ARBA" id="ARBA00022516"/>
    </source>
</evidence>
<keyword evidence="18" id="KW-1185">Reference proteome</keyword>
<evidence type="ECO:0000313" key="18">
    <source>
        <dbReference type="Proteomes" id="UP000046395"/>
    </source>
</evidence>
<dbReference type="PANTHER" id="PTHR12863">
    <property type="entry name" value="FATTY ACID HYDROXYLASE"/>
    <property type="match status" value="1"/>
</dbReference>
<evidence type="ECO:0000256" key="10">
    <source>
        <dbReference type="ARBA" id="ARBA00023002"/>
    </source>
</evidence>
<dbReference type="InterPro" id="IPR006694">
    <property type="entry name" value="Fatty_acid_hydroxylase"/>
</dbReference>
<evidence type="ECO:0000256" key="9">
    <source>
        <dbReference type="ARBA" id="ARBA00022989"/>
    </source>
</evidence>
<evidence type="ECO:0000256" key="8">
    <source>
        <dbReference type="ARBA" id="ARBA00022833"/>
    </source>
</evidence>
<evidence type="ECO:0000256" key="4">
    <source>
        <dbReference type="ARBA" id="ARBA00022692"/>
    </source>
</evidence>
<feature type="binding site" evidence="14">
    <location>
        <position position="206"/>
    </location>
    <ligand>
        <name>Zn(2+)</name>
        <dbReference type="ChEBI" id="CHEBI:29105"/>
        <label>1</label>
    </ligand>
</feature>
<dbReference type="GO" id="GO:0006633">
    <property type="term" value="P:fatty acid biosynthetic process"/>
    <property type="evidence" value="ECO:0007669"/>
    <property type="project" value="UniProtKB-KW"/>
</dbReference>
<dbReference type="PIRSF" id="PIRSF005149">
    <property type="entry name" value="IPC-B_HD"/>
    <property type="match status" value="1"/>
</dbReference>
<feature type="transmembrane region" description="Helical" evidence="16">
    <location>
        <begin position="160"/>
        <end position="182"/>
    </location>
</feature>
<keyword evidence="15" id="KW-0349">Heme</keyword>
<feature type="transmembrane region" description="Helical" evidence="16">
    <location>
        <begin position="128"/>
        <end position="148"/>
    </location>
</feature>
<evidence type="ECO:0000256" key="6">
    <source>
        <dbReference type="ARBA" id="ARBA00022824"/>
    </source>
</evidence>
<dbReference type="Proteomes" id="UP000046395">
    <property type="component" value="Unassembled WGS sequence"/>
</dbReference>
<keyword evidence="13" id="KW-0275">Fatty acid biosynthesis</keyword>
<feature type="binding site" evidence="14">
    <location>
        <position position="188"/>
    </location>
    <ligand>
        <name>Zn(2+)</name>
        <dbReference type="ChEBI" id="CHEBI:29105"/>
        <label>1</label>
    </ligand>
</feature>
<accession>A0A5S6QAX7</accession>
<feature type="binding site" evidence="14">
    <location>
        <position position="183"/>
    </location>
    <ligand>
        <name>Zn(2+)</name>
        <dbReference type="ChEBI" id="CHEBI:29105"/>
        <label>1</label>
    </ligand>
</feature>
<evidence type="ECO:0000256" key="12">
    <source>
        <dbReference type="ARBA" id="ARBA00023136"/>
    </source>
</evidence>